<gene>
    <name evidence="2" type="ORF">ACFQ4H_31120</name>
</gene>
<protein>
    <recommendedName>
        <fullName evidence="4">Hydrolytic protein</fullName>
    </recommendedName>
</protein>
<accession>A0ABW3YQ77</accession>
<evidence type="ECO:0000313" key="3">
    <source>
        <dbReference type="Proteomes" id="UP001597260"/>
    </source>
</evidence>
<comment type="caution">
    <text evidence="2">The sequence shown here is derived from an EMBL/GenBank/DDBJ whole genome shotgun (WGS) entry which is preliminary data.</text>
</comment>
<keyword evidence="1" id="KW-1133">Transmembrane helix</keyword>
<organism evidence="2 3">
    <name type="scientific">Micromonospora sonneratiae</name>
    <dbReference type="NCBI Taxonomy" id="1184706"/>
    <lineage>
        <taxon>Bacteria</taxon>
        <taxon>Bacillati</taxon>
        <taxon>Actinomycetota</taxon>
        <taxon>Actinomycetes</taxon>
        <taxon>Micromonosporales</taxon>
        <taxon>Micromonosporaceae</taxon>
        <taxon>Micromonospora</taxon>
    </lineage>
</organism>
<dbReference type="Proteomes" id="UP001597260">
    <property type="component" value="Unassembled WGS sequence"/>
</dbReference>
<keyword evidence="3" id="KW-1185">Reference proteome</keyword>
<name>A0ABW3YQ77_9ACTN</name>
<keyword evidence="1" id="KW-0812">Transmembrane</keyword>
<proteinExistence type="predicted"/>
<dbReference type="RefSeq" id="WP_377578063.1">
    <property type="nucleotide sequence ID" value="NZ_JBHTMP010000083.1"/>
</dbReference>
<evidence type="ECO:0008006" key="4">
    <source>
        <dbReference type="Google" id="ProtNLM"/>
    </source>
</evidence>
<dbReference type="EMBL" id="JBHTMP010000083">
    <property type="protein sequence ID" value="MFD1325541.1"/>
    <property type="molecule type" value="Genomic_DNA"/>
</dbReference>
<evidence type="ECO:0000313" key="2">
    <source>
        <dbReference type="EMBL" id="MFD1325541.1"/>
    </source>
</evidence>
<keyword evidence="1" id="KW-0472">Membrane</keyword>
<evidence type="ECO:0000256" key="1">
    <source>
        <dbReference type="SAM" id="Phobius"/>
    </source>
</evidence>
<feature type="transmembrane region" description="Helical" evidence="1">
    <location>
        <begin position="221"/>
        <end position="242"/>
    </location>
</feature>
<sequence length="432" mass="45558">MTTVANLDRISVEVTPGEEALCLLEIRNDGSIVESYVVEVVGDAAAWTTAEPSLISVYPGTAERVSLYFRPPRSAQVPSGAVPYAVRVTPTENPAGLTVPEGVVHVLPFVDTTAEIVPRTSKGRWGARHEVAIDNRSNTPVQIAMTGSDPDNRLKLGFEPETLSITPGQAAFVKVRAKPRRLLWRGHPATLPFQVVVTPADAPPAALDAATVQTPILPRNLGRLIAALLVLLLLGAGLWMALVREVKSLAKEVTAEQLAPIAQKADEANENAKRAVNAAGATTAPGQPTPSAATTVPPSPALPGVPAGASAFARRLQTTVGTNGTRSDQYTVPTGKTFVLTDIFLQNPQGDEGRLDLIVDGTTVLTVALNNFRDLDYHMVSPMEVPAGKVISIRVTCRLAGAALPGTGGGGQCRDFALLSGYHRNQPSTPRP</sequence>
<reference evidence="3" key="1">
    <citation type="journal article" date="2019" name="Int. J. Syst. Evol. Microbiol.">
        <title>The Global Catalogue of Microorganisms (GCM) 10K type strain sequencing project: providing services to taxonomists for standard genome sequencing and annotation.</title>
        <authorList>
            <consortium name="The Broad Institute Genomics Platform"/>
            <consortium name="The Broad Institute Genome Sequencing Center for Infectious Disease"/>
            <person name="Wu L."/>
            <person name="Ma J."/>
        </authorList>
    </citation>
    <scope>NUCLEOTIDE SEQUENCE [LARGE SCALE GENOMIC DNA]</scope>
    <source>
        <strain evidence="3">JCM 31037</strain>
    </source>
</reference>